<evidence type="ECO:0000256" key="3">
    <source>
        <dbReference type="PROSITE-ProRule" id="PRU01106"/>
    </source>
</evidence>
<organism evidence="5 6">
    <name type="scientific">Pectinatus brassicae</name>
    <dbReference type="NCBI Taxonomy" id="862415"/>
    <lineage>
        <taxon>Bacteria</taxon>
        <taxon>Bacillati</taxon>
        <taxon>Bacillota</taxon>
        <taxon>Negativicutes</taxon>
        <taxon>Selenomonadales</taxon>
        <taxon>Selenomonadaceae</taxon>
        <taxon>Pectinatus</taxon>
    </lineage>
</organism>
<dbReference type="EMBL" id="JACHFH010000017">
    <property type="protein sequence ID" value="MBB5336401.1"/>
    <property type="molecule type" value="Genomic_DNA"/>
</dbReference>
<gene>
    <name evidence="5" type="ORF">HNR32_001549</name>
</gene>
<reference evidence="5 6" key="1">
    <citation type="submission" date="2020-08" db="EMBL/GenBank/DDBJ databases">
        <title>Genomic Encyclopedia of Type Strains, Phase IV (KMG-IV): sequencing the most valuable type-strain genomes for metagenomic binning, comparative biology and taxonomic classification.</title>
        <authorList>
            <person name="Goeker M."/>
        </authorList>
    </citation>
    <scope>NUCLEOTIDE SEQUENCE [LARGE SCALE GENOMIC DNA]</scope>
    <source>
        <strain evidence="5 6">DSM 24661</strain>
    </source>
</reference>
<sequence length="172" mass="19221">MSNYDSITRTVISQIMLPNQANVAGNVHGGEIMKIMDSTAYATARRYARANVVTARVDELEFHKPIMIGDLLICTADITFVGRSSMEVMVRVDVEDLENESGPQEALSAYFTMVALDRNMKPQAIPALSPTTSEKKALFIEGQQRYERYKALKKEKKAQKNAKFLDEQNLAG</sequence>
<accession>A0A840UF95</accession>
<dbReference type="PANTHER" id="PTHR11049">
    <property type="entry name" value="ACYL COENZYME A THIOESTER HYDROLASE"/>
    <property type="match status" value="1"/>
</dbReference>
<dbReference type="InterPro" id="IPR040170">
    <property type="entry name" value="Cytosol_ACT"/>
</dbReference>
<dbReference type="Proteomes" id="UP000559117">
    <property type="component" value="Unassembled WGS sequence"/>
</dbReference>
<dbReference type="GO" id="GO:0052816">
    <property type="term" value="F:long-chain fatty acyl-CoA hydrolase activity"/>
    <property type="evidence" value="ECO:0007669"/>
    <property type="project" value="TreeGrafter"/>
</dbReference>
<dbReference type="Gene3D" id="3.10.129.10">
    <property type="entry name" value="Hotdog Thioesterase"/>
    <property type="match status" value="1"/>
</dbReference>
<evidence type="ECO:0000313" key="5">
    <source>
        <dbReference type="EMBL" id="MBB5336401.1"/>
    </source>
</evidence>
<name>A0A840UF95_9FIRM</name>
<evidence type="ECO:0000313" key="6">
    <source>
        <dbReference type="Proteomes" id="UP000559117"/>
    </source>
</evidence>
<dbReference type="GO" id="GO:0006637">
    <property type="term" value="P:acyl-CoA metabolic process"/>
    <property type="evidence" value="ECO:0007669"/>
    <property type="project" value="TreeGrafter"/>
</dbReference>
<keyword evidence="6" id="KW-1185">Reference proteome</keyword>
<evidence type="ECO:0000256" key="2">
    <source>
        <dbReference type="ARBA" id="ARBA00022801"/>
    </source>
</evidence>
<evidence type="ECO:0000259" key="4">
    <source>
        <dbReference type="PROSITE" id="PS51770"/>
    </source>
</evidence>
<dbReference type="GO" id="GO:0005737">
    <property type="term" value="C:cytoplasm"/>
    <property type="evidence" value="ECO:0007669"/>
    <property type="project" value="TreeGrafter"/>
</dbReference>
<comment type="caution">
    <text evidence="5">The sequence shown here is derived from an EMBL/GenBank/DDBJ whole genome shotgun (WGS) entry which is preliminary data.</text>
</comment>
<protein>
    <submittedName>
        <fullName evidence="5">Acyl-CoA hydrolase</fullName>
    </submittedName>
</protein>
<dbReference type="InterPro" id="IPR029069">
    <property type="entry name" value="HotDog_dom_sf"/>
</dbReference>
<keyword evidence="2 3" id="KW-0378">Hydrolase</keyword>
<dbReference type="InterPro" id="IPR006683">
    <property type="entry name" value="Thioestr_dom"/>
</dbReference>
<comment type="similarity">
    <text evidence="1">Belongs to the acyl coenzyme A hydrolase family.</text>
</comment>
<dbReference type="CDD" id="cd03442">
    <property type="entry name" value="BFIT_BACH"/>
    <property type="match status" value="1"/>
</dbReference>
<dbReference type="InterPro" id="IPR033120">
    <property type="entry name" value="HOTDOG_ACOT"/>
</dbReference>
<dbReference type="RefSeq" id="WP_183861313.1">
    <property type="nucleotide sequence ID" value="NZ_JACHFH010000017.1"/>
</dbReference>
<proteinExistence type="inferred from homology"/>
<evidence type="ECO:0000256" key="1">
    <source>
        <dbReference type="ARBA" id="ARBA00010458"/>
    </source>
</evidence>
<dbReference type="Pfam" id="PF03061">
    <property type="entry name" value="4HBT"/>
    <property type="match status" value="1"/>
</dbReference>
<dbReference type="SUPFAM" id="SSF54637">
    <property type="entry name" value="Thioesterase/thiol ester dehydrase-isomerase"/>
    <property type="match status" value="1"/>
</dbReference>
<dbReference type="PROSITE" id="PS51770">
    <property type="entry name" value="HOTDOG_ACOT"/>
    <property type="match status" value="1"/>
</dbReference>
<dbReference type="AlphaFoldDB" id="A0A840UF95"/>
<feature type="domain" description="HotDog ACOT-type" evidence="4">
    <location>
        <begin position="6"/>
        <end position="119"/>
    </location>
</feature>